<feature type="domain" description="N-acetyltransferase" evidence="5">
    <location>
        <begin position="533"/>
        <end position="692"/>
    </location>
</feature>
<organism evidence="6">
    <name type="scientific">Absidia glauca</name>
    <name type="common">Pin mould</name>
    <dbReference type="NCBI Taxonomy" id="4829"/>
    <lineage>
        <taxon>Eukaryota</taxon>
        <taxon>Fungi</taxon>
        <taxon>Fungi incertae sedis</taxon>
        <taxon>Mucoromycota</taxon>
        <taxon>Mucoromycotina</taxon>
        <taxon>Mucoromycetes</taxon>
        <taxon>Mucorales</taxon>
        <taxon>Cunninghamellaceae</taxon>
        <taxon>Absidia</taxon>
    </lineage>
</organism>
<evidence type="ECO:0000256" key="2">
    <source>
        <dbReference type="ARBA" id="ARBA00022801"/>
    </source>
</evidence>
<dbReference type="SUPFAM" id="SSF52279">
    <property type="entry name" value="Beta-D-glucan exohydrolase, C-terminal domain"/>
    <property type="match status" value="1"/>
</dbReference>
<dbReference type="InterPro" id="IPR017853">
    <property type="entry name" value="GH"/>
</dbReference>
<dbReference type="PANTHER" id="PTHR30480:SF16">
    <property type="entry name" value="GLYCOSIDE HYDROLASE FAMILY 3 DOMAIN PROTEIN"/>
    <property type="match status" value="1"/>
</dbReference>
<accession>A0A163MBJ9</accession>
<dbReference type="Gene3D" id="3.40.630.30">
    <property type="match status" value="2"/>
</dbReference>
<keyword evidence="7" id="KW-1185">Reference proteome</keyword>
<dbReference type="OrthoDB" id="416222at2759"/>
<dbReference type="GO" id="GO:0004553">
    <property type="term" value="F:hydrolase activity, hydrolyzing O-glycosyl compounds"/>
    <property type="evidence" value="ECO:0007669"/>
    <property type="project" value="InterPro"/>
</dbReference>
<keyword evidence="2" id="KW-0378">Hydrolase</keyword>
<reference evidence="6" key="1">
    <citation type="submission" date="2016-04" db="EMBL/GenBank/DDBJ databases">
        <authorList>
            <person name="Evans L.H."/>
            <person name="Alamgir A."/>
            <person name="Owens N."/>
            <person name="Weber N.D."/>
            <person name="Virtaneva K."/>
            <person name="Barbian K."/>
            <person name="Babar A."/>
            <person name="Rosenke K."/>
        </authorList>
    </citation>
    <scope>NUCLEOTIDE SEQUENCE [LARGE SCALE GENOMIC DNA]</scope>
    <source>
        <strain evidence="6">CBS 101.48</strain>
    </source>
</reference>
<evidence type="ECO:0000256" key="1">
    <source>
        <dbReference type="ARBA" id="ARBA00005336"/>
    </source>
</evidence>
<dbReference type="InterPro" id="IPR001764">
    <property type="entry name" value="Glyco_hydro_3_N"/>
</dbReference>
<proteinExistence type="inferred from homology"/>
<keyword evidence="4" id="KW-0812">Transmembrane</keyword>
<dbReference type="InterPro" id="IPR036962">
    <property type="entry name" value="Glyco_hydro_3_N_sf"/>
</dbReference>
<keyword evidence="3" id="KW-0326">Glycosidase</keyword>
<keyword evidence="4" id="KW-1133">Transmembrane helix</keyword>
<protein>
    <recommendedName>
        <fullName evidence="5">N-acetyltransferase domain-containing protein</fullName>
    </recommendedName>
</protein>
<dbReference type="SUPFAM" id="SSF55729">
    <property type="entry name" value="Acyl-CoA N-acyltransferases (Nat)"/>
    <property type="match status" value="2"/>
</dbReference>
<dbReference type="PROSITE" id="PS51186">
    <property type="entry name" value="GNAT"/>
    <property type="match status" value="1"/>
</dbReference>
<sequence length="895" mass="98154">MTLQQDQKIGQLLMCGFHGLEPTAEIIHLIEHYHLGSVILFSRNIDTPGQVKALTRRLQQVAKAAGHTRPLFIAVDQENGVVRRLGQSGTYLPGNMALGAMDDDGAAAAVATATAHELRALGIQWNLAPVMDVNNNALNPVIGVRSYGQDPNQVARLGMAQVKAYQAAKVATSVKHFPGHGDTATDSHLGVPVIDKTIEQLEAVELVPFRQAVAHGADSIMVGHMVVPQLSKQSASLARPVAHGLLREKMQYDGVVITDCLEMDAIKDTVGCGVGAVMALAAGNDVVMISHTAEFQLDAFAKIHEALDNNSLDSEALDRSLARVAALKDKYLSWDDDDKDLSVIGCPDHQALSQRLYDAVPTLVRNNANVLPLGDGLKAGDKLLFLAAHVPLTLAIDSEPDPFHSFYDSLRRRHANTDYVIYKENDDDDDDDDAIGDRRIQEAAFVIVGTANANLHPFQVDLVKRVHRLVGDAKLVVAAVINPYDLMAFPDIATYLVTYEYTPPAHEAVAKVLFGEIKASSRLPVTIPGTTGDPVAYDEARDLDGVVALWHTVFGDDWPLDKKQMQCVLTNPTTNPAHFVVHSDNGVVVGFAATMAQIDDGKKHGQLALLMVSPNSRHQGIGTRLHDTARQHLNGSDTLRLGSTYPRFFPGLPRTHDASADFFTRRGWHIHSEVHDLISDSVATYEPPARLTQRMARENIWFGRLLPKHRADLEHFQRTYFPYWLSTYQHHLDLGDYQDILVARQDGPDGTLLASTIVCTTNVSHPQRADLIWTDSTLFGKNSGGMACVGVATEARGRGIGLGIVSFANVVLKQRGVVNAYVDWPINPIVPIKLCMYAKIELTIMYVSLDSLQLFGFYIVYGTVMVMDLRKVFRRMIQVGFIDVMGLMGYGTDHV</sequence>
<evidence type="ECO:0000256" key="4">
    <source>
        <dbReference type="SAM" id="Phobius"/>
    </source>
</evidence>
<feature type="transmembrane region" description="Helical" evidence="4">
    <location>
        <begin position="844"/>
        <end position="867"/>
    </location>
</feature>
<dbReference type="Pfam" id="PF00583">
    <property type="entry name" value="Acetyltransf_1"/>
    <property type="match status" value="1"/>
</dbReference>
<name>A0A163MBJ9_ABSGL</name>
<dbReference type="STRING" id="4829.A0A163MBJ9"/>
<dbReference type="Proteomes" id="UP000078561">
    <property type="component" value="Unassembled WGS sequence"/>
</dbReference>
<dbReference type="InterPro" id="IPR000182">
    <property type="entry name" value="GNAT_dom"/>
</dbReference>
<dbReference type="Gene3D" id="3.20.20.300">
    <property type="entry name" value="Glycoside hydrolase, family 3, N-terminal domain"/>
    <property type="match status" value="1"/>
</dbReference>
<dbReference type="InterPro" id="IPR002772">
    <property type="entry name" value="Glyco_hydro_3_C"/>
</dbReference>
<evidence type="ECO:0000313" key="6">
    <source>
        <dbReference type="EMBL" id="SAM03199.1"/>
    </source>
</evidence>
<comment type="similarity">
    <text evidence="1">Belongs to the glycosyl hydrolase 3 family.</text>
</comment>
<dbReference type="InParanoid" id="A0A163MBJ9"/>
<dbReference type="GO" id="GO:0009254">
    <property type="term" value="P:peptidoglycan turnover"/>
    <property type="evidence" value="ECO:0007669"/>
    <property type="project" value="TreeGrafter"/>
</dbReference>
<dbReference type="CDD" id="cd04301">
    <property type="entry name" value="NAT_SF"/>
    <property type="match status" value="1"/>
</dbReference>
<dbReference type="Gene3D" id="3.40.50.1700">
    <property type="entry name" value="Glycoside hydrolase family 3 C-terminal domain"/>
    <property type="match status" value="1"/>
</dbReference>
<gene>
    <name evidence="6" type="primary">ABSGL_09017.1 scaffold 10666</name>
</gene>
<evidence type="ECO:0000259" key="5">
    <source>
        <dbReference type="PROSITE" id="PS51186"/>
    </source>
</evidence>
<dbReference type="AlphaFoldDB" id="A0A163MBJ9"/>
<dbReference type="EMBL" id="LT554066">
    <property type="protein sequence ID" value="SAM03199.1"/>
    <property type="molecule type" value="Genomic_DNA"/>
</dbReference>
<dbReference type="PANTHER" id="PTHR30480">
    <property type="entry name" value="BETA-HEXOSAMINIDASE-RELATED"/>
    <property type="match status" value="1"/>
</dbReference>
<evidence type="ECO:0000256" key="3">
    <source>
        <dbReference type="ARBA" id="ARBA00023295"/>
    </source>
</evidence>
<dbReference type="Pfam" id="PF00933">
    <property type="entry name" value="Glyco_hydro_3"/>
    <property type="match status" value="1"/>
</dbReference>
<dbReference type="InterPro" id="IPR050226">
    <property type="entry name" value="NagZ_Beta-hexosaminidase"/>
</dbReference>
<dbReference type="GO" id="GO:0005975">
    <property type="term" value="P:carbohydrate metabolic process"/>
    <property type="evidence" value="ECO:0007669"/>
    <property type="project" value="InterPro"/>
</dbReference>
<dbReference type="GO" id="GO:0016747">
    <property type="term" value="F:acyltransferase activity, transferring groups other than amino-acyl groups"/>
    <property type="evidence" value="ECO:0007669"/>
    <property type="project" value="InterPro"/>
</dbReference>
<dbReference type="InterPro" id="IPR036881">
    <property type="entry name" value="Glyco_hydro_3_C_sf"/>
</dbReference>
<dbReference type="InterPro" id="IPR016181">
    <property type="entry name" value="Acyl_CoA_acyltransferase"/>
</dbReference>
<evidence type="ECO:0000313" key="7">
    <source>
        <dbReference type="Proteomes" id="UP000078561"/>
    </source>
</evidence>
<dbReference type="Pfam" id="PF01915">
    <property type="entry name" value="Glyco_hydro_3_C"/>
    <property type="match status" value="1"/>
</dbReference>
<keyword evidence="4" id="KW-0472">Membrane</keyword>
<dbReference type="SUPFAM" id="SSF51445">
    <property type="entry name" value="(Trans)glycosidases"/>
    <property type="match status" value="1"/>
</dbReference>